<dbReference type="InterPro" id="IPR011989">
    <property type="entry name" value="ARM-like"/>
</dbReference>
<proteinExistence type="predicted"/>
<dbReference type="InterPro" id="IPR016024">
    <property type="entry name" value="ARM-type_fold"/>
</dbReference>
<dbReference type="Gene3D" id="1.25.10.10">
    <property type="entry name" value="Leucine-rich Repeat Variant"/>
    <property type="match status" value="1"/>
</dbReference>
<dbReference type="EMBL" id="JAPFFF010000014">
    <property type="protein sequence ID" value="KAK8870682.1"/>
    <property type="molecule type" value="Genomic_DNA"/>
</dbReference>
<sequence length="465" mass="53988">MNYKSTDYGQEGDLSESRISDINLSFVDSMINKRYNSINAQWKRIIQSPDFKNFSNLDCSSDLFYTNFPNYIVFLINDYYKKKSKANYFNACFSRNENQSKINAICEASAFITATSKQLPPILLSDQFLYPIIDISISKCGFPALMSLKTLLNISENSYESSKALLNINVQFLNIPENSYETSDINILSIIFNLAQSSNDNQIRQQALFLISSFAKFDHGDEVANSIFSFFFSFQQLTEDLFNISLRAFSLLSQHHNHLFNKDTFVNKPFELIQMNCDILNSQCFTVLINLIRFNSQILDVLFNLGIFRKIYAILTNSFSNYCIDFLEAALITSRNYDEIVFSQEFMSLYEYFFKTESNHNKIQIGKLFAISFSSCSQTLISRIICSNIFKHLFDLVSSNSQDFPYIKEFIVGVNRLFTLFDNDCDHLDDLKEEFYEVLQENQFTDDRELNILVTQSLMTNYQQN</sequence>
<keyword evidence="2" id="KW-1185">Reference proteome</keyword>
<comment type="caution">
    <text evidence="1">The sequence shown here is derived from an EMBL/GenBank/DDBJ whole genome shotgun (WGS) entry which is preliminary data.</text>
</comment>
<accession>A0ABR2J0A4</accession>
<dbReference type="SUPFAM" id="SSF48371">
    <property type="entry name" value="ARM repeat"/>
    <property type="match status" value="1"/>
</dbReference>
<name>A0ABR2J0A4_9EUKA</name>
<dbReference type="Proteomes" id="UP001470230">
    <property type="component" value="Unassembled WGS sequence"/>
</dbReference>
<protein>
    <submittedName>
        <fullName evidence="1">Uncharacterized protein</fullName>
    </submittedName>
</protein>
<gene>
    <name evidence="1" type="ORF">M9Y10_008569</name>
</gene>
<organism evidence="1 2">
    <name type="scientific">Tritrichomonas musculus</name>
    <dbReference type="NCBI Taxonomy" id="1915356"/>
    <lineage>
        <taxon>Eukaryota</taxon>
        <taxon>Metamonada</taxon>
        <taxon>Parabasalia</taxon>
        <taxon>Tritrichomonadida</taxon>
        <taxon>Tritrichomonadidae</taxon>
        <taxon>Tritrichomonas</taxon>
    </lineage>
</organism>
<reference evidence="1 2" key="1">
    <citation type="submission" date="2024-04" db="EMBL/GenBank/DDBJ databases">
        <title>Tritrichomonas musculus Genome.</title>
        <authorList>
            <person name="Alves-Ferreira E."/>
            <person name="Grigg M."/>
            <person name="Lorenzi H."/>
            <person name="Galac M."/>
        </authorList>
    </citation>
    <scope>NUCLEOTIDE SEQUENCE [LARGE SCALE GENOMIC DNA]</scope>
    <source>
        <strain evidence="1 2">EAF2021</strain>
    </source>
</reference>
<evidence type="ECO:0000313" key="1">
    <source>
        <dbReference type="EMBL" id="KAK8870682.1"/>
    </source>
</evidence>
<evidence type="ECO:0000313" key="2">
    <source>
        <dbReference type="Proteomes" id="UP001470230"/>
    </source>
</evidence>